<dbReference type="Pfam" id="PF01161">
    <property type="entry name" value="PBP"/>
    <property type="match status" value="1"/>
</dbReference>
<dbReference type="VEuPathDB" id="VectorBase:GAUT033953"/>
<accession>A0A1A9VDR6</accession>
<dbReference type="InterPro" id="IPR036610">
    <property type="entry name" value="PEBP-like_sf"/>
</dbReference>
<protein>
    <submittedName>
        <fullName evidence="1">Uncharacterized protein</fullName>
    </submittedName>
</protein>
<sequence length="111" mass="12520">MVNNGTELTPTQGKYQLKVECQAAADIHYILIMAELDAPSREDQSLDKWLHWLTVNIRNNHLEKEDVKVHAVVSTAMCFCCTGARNGCNSLRNITRTEASKDMHTVPHEVL</sequence>
<dbReference type="AlphaFoldDB" id="A0A1A9VDR6"/>
<dbReference type="Gene3D" id="3.90.280.10">
    <property type="entry name" value="PEBP-like"/>
    <property type="match status" value="1"/>
</dbReference>
<proteinExistence type="predicted"/>
<reference evidence="1" key="1">
    <citation type="submission" date="2020-05" db="UniProtKB">
        <authorList>
            <consortium name="EnsemblMetazoa"/>
        </authorList>
    </citation>
    <scope>IDENTIFICATION</scope>
    <source>
        <strain evidence="1">TTRI</strain>
    </source>
</reference>
<evidence type="ECO:0000313" key="1">
    <source>
        <dbReference type="EnsemblMetazoa" id="GAUT033953-PA"/>
    </source>
</evidence>
<dbReference type="Proteomes" id="UP000078200">
    <property type="component" value="Unassembled WGS sequence"/>
</dbReference>
<keyword evidence="2" id="KW-1185">Reference proteome</keyword>
<dbReference type="SUPFAM" id="SSF49777">
    <property type="entry name" value="PEBP-like"/>
    <property type="match status" value="1"/>
</dbReference>
<dbReference type="STRING" id="7395.A0A1A9VDR6"/>
<name>A0A1A9VDR6_GLOAU</name>
<organism evidence="1 2">
    <name type="scientific">Glossina austeni</name>
    <name type="common">Savannah tsetse fly</name>
    <dbReference type="NCBI Taxonomy" id="7395"/>
    <lineage>
        <taxon>Eukaryota</taxon>
        <taxon>Metazoa</taxon>
        <taxon>Ecdysozoa</taxon>
        <taxon>Arthropoda</taxon>
        <taxon>Hexapoda</taxon>
        <taxon>Insecta</taxon>
        <taxon>Pterygota</taxon>
        <taxon>Neoptera</taxon>
        <taxon>Endopterygota</taxon>
        <taxon>Diptera</taxon>
        <taxon>Brachycera</taxon>
        <taxon>Muscomorpha</taxon>
        <taxon>Hippoboscoidea</taxon>
        <taxon>Glossinidae</taxon>
        <taxon>Glossina</taxon>
    </lineage>
</organism>
<dbReference type="InterPro" id="IPR008914">
    <property type="entry name" value="PEBP"/>
</dbReference>
<evidence type="ECO:0000313" key="2">
    <source>
        <dbReference type="Proteomes" id="UP000078200"/>
    </source>
</evidence>
<dbReference type="EnsemblMetazoa" id="GAUT033953-RA">
    <property type="protein sequence ID" value="GAUT033953-PA"/>
    <property type="gene ID" value="GAUT033953"/>
</dbReference>